<proteinExistence type="predicted"/>
<gene>
    <name evidence="1" type="ORF">SSUR61_1468</name>
</gene>
<protein>
    <submittedName>
        <fullName evidence="1">Uncharacterized protein</fullName>
    </submittedName>
</protein>
<dbReference type="Proteomes" id="UP000004014">
    <property type="component" value="Unassembled WGS sequence"/>
</dbReference>
<accession>A0AA87F8B4</accession>
<organism evidence="1 2">
    <name type="scientific">Streptococcus suis R61</name>
    <dbReference type="NCBI Taxonomy" id="996306"/>
    <lineage>
        <taxon>Bacteria</taxon>
        <taxon>Bacillati</taxon>
        <taxon>Bacillota</taxon>
        <taxon>Bacilli</taxon>
        <taxon>Lactobacillales</taxon>
        <taxon>Streptococcaceae</taxon>
        <taxon>Streptococcus</taxon>
    </lineage>
</organism>
<comment type="caution">
    <text evidence="1">The sequence shown here is derived from an EMBL/GenBank/DDBJ whole genome shotgun (WGS) entry which is preliminary data.</text>
</comment>
<evidence type="ECO:0000313" key="1">
    <source>
        <dbReference type="EMBL" id="EHC02721.1"/>
    </source>
</evidence>
<sequence>MLTINAKKICDAVVHDWVSDFNELDDQFKINLSRRDFYHKTYPILGNKTFYNYLKDALKLVGKNSRYTYPSFKRKAEILISNGLIQNLKFNSIDSLTLDNALSKIVNISLKIEDFEDDNGNFNFELWFEFLLNHNRIEVTEDIDDILFFLILTYLNNIIQFYGVLPYFIKVSVEDDSLHFYCIDFTKEETTFFVSVTNPLASHFY</sequence>
<reference evidence="1 2" key="1">
    <citation type="submission" date="2011-03" db="EMBL/GenBank/DDBJ databases">
        <title>Deep-sequencing identification of multiple resistance mechanism for the high antibiotic-resistance strain Streptococcus suis R61.</title>
        <authorList>
            <person name="Hu P."/>
            <person name="Yang M."/>
            <person name="Jin M."/>
            <person name="Xiao J."/>
        </authorList>
    </citation>
    <scope>NUCLEOTIDE SEQUENCE [LARGE SCALE GENOMIC DNA]</scope>
    <source>
        <strain evidence="1 2">R61</strain>
    </source>
</reference>
<dbReference type="EMBL" id="AEYY01000040">
    <property type="protein sequence ID" value="EHC02721.1"/>
    <property type="molecule type" value="Genomic_DNA"/>
</dbReference>
<name>A0AA87F8B4_STRSU</name>
<evidence type="ECO:0000313" key="2">
    <source>
        <dbReference type="Proteomes" id="UP000004014"/>
    </source>
</evidence>
<dbReference type="RefSeq" id="WP_004195520.1">
    <property type="nucleotide sequence ID" value="NZ_AEYY01000040.1"/>
</dbReference>
<dbReference type="AlphaFoldDB" id="A0AA87F8B4"/>